<evidence type="ECO:0000313" key="4">
    <source>
        <dbReference type="Proteomes" id="UP000054144"/>
    </source>
</evidence>
<evidence type="ECO:0000256" key="1">
    <source>
        <dbReference type="SAM" id="Phobius"/>
    </source>
</evidence>
<accession>A0A0D7AAF5</accession>
<proteinExistence type="predicted"/>
<feature type="transmembrane region" description="Helical" evidence="1">
    <location>
        <begin position="121"/>
        <end position="141"/>
    </location>
</feature>
<feature type="domain" description="DUF7598" evidence="2">
    <location>
        <begin position="81"/>
        <end position="144"/>
    </location>
</feature>
<feature type="transmembrane region" description="Helical" evidence="1">
    <location>
        <begin position="147"/>
        <end position="167"/>
    </location>
</feature>
<dbReference type="AlphaFoldDB" id="A0A0D7AAF5"/>
<keyword evidence="1" id="KW-1133">Transmembrane helix</keyword>
<feature type="transmembrane region" description="Helical" evidence="1">
    <location>
        <begin position="81"/>
        <end position="100"/>
    </location>
</feature>
<dbReference type="Pfam" id="PF24535">
    <property type="entry name" value="DUF7598"/>
    <property type="match status" value="1"/>
</dbReference>
<keyword evidence="1" id="KW-0812">Transmembrane</keyword>
<keyword evidence="4" id="KW-1185">Reference proteome</keyword>
<gene>
    <name evidence="3" type="ORF">FISHEDRAFT_44960</name>
</gene>
<evidence type="ECO:0000259" key="2">
    <source>
        <dbReference type="Pfam" id="PF24535"/>
    </source>
</evidence>
<organism evidence="3 4">
    <name type="scientific">Fistulina hepatica ATCC 64428</name>
    <dbReference type="NCBI Taxonomy" id="1128425"/>
    <lineage>
        <taxon>Eukaryota</taxon>
        <taxon>Fungi</taxon>
        <taxon>Dikarya</taxon>
        <taxon>Basidiomycota</taxon>
        <taxon>Agaricomycotina</taxon>
        <taxon>Agaricomycetes</taxon>
        <taxon>Agaricomycetidae</taxon>
        <taxon>Agaricales</taxon>
        <taxon>Fistulinaceae</taxon>
        <taxon>Fistulina</taxon>
    </lineage>
</organism>
<dbReference type="InterPro" id="IPR056019">
    <property type="entry name" value="DUF7598"/>
</dbReference>
<reference evidence="3 4" key="1">
    <citation type="journal article" date="2015" name="Fungal Genet. Biol.">
        <title>Evolution of novel wood decay mechanisms in Agaricales revealed by the genome sequences of Fistulina hepatica and Cylindrobasidium torrendii.</title>
        <authorList>
            <person name="Floudas D."/>
            <person name="Held B.W."/>
            <person name="Riley R."/>
            <person name="Nagy L.G."/>
            <person name="Koehler G."/>
            <person name="Ransdell A.S."/>
            <person name="Younus H."/>
            <person name="Chow J."/>
            <person name="Chiniquy J."/>
            <person name="Lipzen A."/>
            <person name="Tritt A."/>
            <person name="Sun H."/>
            <person name="Haridas S."/>
            <person name="LaButti K."/>
            <person name="Ohm R.A."/>
            <person name="Kues U."/>
            <person name="Blanchette R.A."/>
            <person name="Grigoriev I.V."/>
            <person name="Minto R.E."/>
            <person name="Hibbett D.S."/>
        </authorList>
    </citation>
    <scope>NUCLEOTIDE SEQUENCE [LARGE SCALE GENOMIC DNA]</scope>
    <source>
        <strain evidence="3 4">ATCC 64428</strain>
    </source>
</reference>
<name>A0A0D7AAF5_9AGAR</name>
<sequence>MLPPRAYFFIGLNGVRILSIIIMLLVFASNIVTLVHDVEAVNTYYSESHNSTSSSSSNSTTSASNDDYIANSTVPNQPAGVFWAVVNRLLIIGQVMVLIMSEFGFPARFFNRFFPILGDDFGLGALGCIQCLLGAAILSHFVDDFTLVSAFMVFVIGCVNIFLGLVFRQGAKTKRSVTSWREHAKGALPTHVGPVPVPSNAPDIEEVKNLSANLGFGRKGEKNAALKGFLISKPLESLPRHMPSHTAA</sequence>
<dbReference type="Proteomes" id="UP000054144">
    <property type="component" value="Unassembled WGS sequence"/>
</dbReference>
<evidence type="ECO:0000313" key="3">
    <source>
        <dbReference type="EMBL" id="KIY47670.1"/>
    </source>
</evidence>
<feature type="transmembrane region" description="Helical" evidence="1">
    <location>
        <begin position="7"/>
        <end position="28"/>
    </location>
</feature>
<protein>
    <recommendedName>
        <fullName evidence="2">DUF7598 domain-containing protein</fullName>
    </recommendedName>
</protein>
<dbReference type="EMBL" id="KN881930">
    <property type="protein sequence ID" value="KIY47670.1"/>
    <property type="molecule type" value="Genomic_DNA"/>
</dbReference>
<keyword evidence="1" id="KW-0472">Membrane</keyword>
<dbReference type="OrthoDB" id="5327148at2759"/>